<evidence type="ECO:0000313" key="3">
    <source>
        <dbReference type="EMBL" id="MDQ0188669.1"/>
    </source>
</evidence>
<accession>A0ABT9XEE8</accession>
<keyword evidence="2" id="KW-0812">Transmembrane</keyword>
<evidence type="ECO:0000256" key="1">
    <source>
        <dbReference type="SAM" id="MobiDB-lite"/>
    </source>
</evidence>
<name>A0ABT9XEE8_9BACL</name>
<dbReference type="EMBL" id="JAUSTP010000002">
    <property type="protein sequence ID" value="MDQ0188669.1"/>
    <property type="molecule type" value="Genomic_DNA"/>
</dbReference>
<reference evidence="3 4" key="1">
    <citation type="submission" date="2023-07" db="EMBL/GenBank/DDBJ databases">
        <title>Genomic Encyclopedia of Type Strains, Phase IV (KMG-IV): sequencing the most valuable type-strain genomes for metagenomic binning, comparative biology and taxonomic classification.</title>
        <authorList>
            <person name="Goeker M."/>
        </authorList>
    </citation>
    <scope>NUCLEOTIDE SEQUENCE [LARGE SCALE GENOMIC DNA]</scope>
    <source>
        <strain evidence="3 4">DSM 4006</strain>
    </source>
</reference>
<gene>
    <name evidence="3" type="ORF">J2S03_000481</name>
</gene>
<protein>
    <submittedName>
        <fullName evidence="3">Uncharacterized protein</fullName>
    </submittedName>
</protein>
<keyword evidence="2" id="KW-1133">Transmembrane helix</keyword>
<feature type="region of interest" description="Disordered" evidence="1">
    <location>
        <begin position="1"/>
        <end position="20"/>
    </location>
</feature>
<dbReference type="Proteomes" id="UP001232973">
    <property type="component" value="Unassembled WGS sequence"/>
</dbReference>
<keyword evidence="4" id="KW-1185">Reference proteome</keyword>
<comment type="caution">
    <text evidence="3">The sequence shown here is derived from an EMBL/GenBank/DDBJ whole genome shotgun (WGS) entry which is preliminary data.</text>
</comment>
<dbReference type="RefSeq" id="WP_274455345.1">
    <property type="nucleotide sequence ID" value="NZ_CP067097.1"/>
</dbReference>
<feature type="transmembrane region" description="Helical" evidence="2">
    <location>
        <begin position="23"/>
        <end position="45"/>
    </location>
</feature>
<evidence type="ECO:0000256" key="2">
    <source>
        <dbReference type="SAM" id="Phobius"/>
    </source>
</evidence>
<organism evidence="3 4">
    <name type="scientific">Alicyclobacillus cycloheptanicus</name>
    <dbReference type="NCBI Taxonomy" id="1457"/>
    <lineage>
        <taxon>Bacteria</taxon>
        <taxon>Bacillati</taxon>
        <taxon>Bacillota</taxon>
        <taxon>Bacilli</taxon>
        <taxon>Bacillales</taxon>
        <taxon>Alicyclobacillaceae</taxon>
        <taxon>Alicyclobacillus</taxon>
    </lineage>
</organism>
<evidence type="ECO:0000313" key="4">
    <source>
        <dbReference type="Proteomes" id="UP001232973"/>
    </source>
</evidence>
<proteinExistence type="predicted"/>
<keyword evidence="2" id="KW-0472">Membrane</keyword>
<sequence length="376" mass="39770">MNKHVQSVGADANRPSQKRRKTAWWIGGGAAVIVLAGLAGTANAMDVFASGKQLVLNAVSKNTTTASTNVQEQWNLQFKNLQVPGLSSTDEALLSSLNNSSLGLSVLLDPQAQQAQIGLKTNMESVPRQATVWVTGSKAIVNANRYQSLLAAFLPAGVQIPKYLVTDSSQSSAIAKFWSEVNHSESDINPKSLAAAKQLAALVVQAIPQQYFHRSGLAGVRLTFDQKGFEDILDNEVKAVYANPDQYASLLSQMEGSNLPAGETQAQVKQAIEENLTNTPEEAVLAAIQTALHSGDVTVKQTTIAVQKPLFGTVTEKVTGGIVVHIPQVGASGEMDFTATSAPLTTKISIPSPSPSQSETFNTFAKQLSAAEDGGN</sequence>